<evidence type="ECO:0000256" key="4">
    <source>
        <dbReference type="ARBA" id="ARBA00022552"/>
    </source>
</evidence>
<accession>G3AI14</accession>
<dbReference type="EMBL" id="GL996500">
    <property type="protein sequence ID" value="EGW34328.1"/>
    <property type="molecule type" value="Genomic_DNA"/>
</dbReference>
<proteinExistence type="inferred from homology"/>
<dbReference type="AlphaFoldDB" id="G3AI14"/>
<dbReference type="GO" id="GO:0032040">
    <property type="term" value="C:small-subunit processome"/>
    <property type="evidence" value="ECO:0007669"/>
    <property type="project" value="UniProtKB-UniRule"/>
</dbReference>
<keyword evidence="5 6" id="KW-0539">Nucleus</keyword>
<dbReference type="GO" id="GO:0000472">
    <property type="term" value="P:endonucleolytic cleavage to generate mature 5'-end of SSU-rRNA from (SSU-rRNA, 5.8S rRNA, LSU-rRNA)"/>
    <property type="evidence" value="ECO:0007669"/>
    <property type="project" value="EnsemblFungi"/>
</dbReference>
<dbReference type="eggNOG" id="KOG3237">
    <property type="taxonomic scope" value="Eukaryota"/>
</dbReference>
<gene>
    <name evidence="8" type="ORF">SPAPADRAFT_49381</name>
</gene>
<dbReference type="GO" id="GO:0000447">
    <property type="term" value="P:endonucleolytic cleavage in ITS1 to separate SSU-rRNA from 5.8S rRNA and LSU-rRNA from tricistronic rRNA transcript (SSU-rRNA, 5.8S rRNA, LSU-rRNA)"/>
    <property type="evidence" value="ECO:0007669"/>
    <property type="project" value="EnsemblFungi"/>
</dbReference>
<dbReference type="InterPro" id="IPR007144">
    <property type="entry name" value="SSU_processome_Utp11"/>
</dbReference>
<evidence type="ECO:0000256" key="5">
    <source>
        <dbReference type="ARBA" id="ARBA00023242"/>
    </source>
</evidence>
<organism evidence="9">
    <name type="scientific">Spathaspora passalidarum (strain NRRL Y-27907 / 11-Y1)</name>
    <dbReference type="NCBI Taxonomy" id="619300"/>
    <lineage>
        <taxon>Eukaryota</taxon>
        <taxon>Fungi</taxon>
        <taxon>Dikarya</taxon>
        <taxon>Ascomycota</taxon>
        <taxon>Saccharomycotina</taxon>
        <taxon>Pichiomycetes</taxon>
        <taxon>Debaryomycetaceae</taxon>
        <taxon>Spathaspora</taxon>
    </lineage>
</organism>
<dbReference type="InParanoid" id="G3AI14"/>
<reference evidence="8 9" key="1">
    <citation type="journal article" date="2011" name="Proc. Natl. Acad. Sci. U.S.A.">
        <title>Comparative genomics of xylose-fermenting fungi for enhanced biofuel production.</title>
        <authorList>
            <person name="Wohlbach D.J."/>
            <person name="Kuo A."/>
            <person name="Sato T.K."/>
            <person name="Potts K.M."/>
            <person name="Salamov A.A."/>
            <person name="LaButti K.M."/>
            <person name="Sun H."/>
            <person name="Clum A."/>
            <person name="Pangilinan J.L."/>
            <person name="Lindquist E.A."/>
            <person name="Lucas S."/>
            <person name="Lapidus A."/>
            <person name="Jin M."/>
            <person name="Gunawan C."/>
            <person name="Balan V."/>
            <person name="Dale B.E."/>
            <person name="Jeffries T.W."/>
            <person name="Zinkel R."/>
            <person name="Barry K.W."/>
            <person name="Grigoriev I.V."/>
            <person name="Gasch A.P."/>
        </authorList>
    </citation>
    <scope>NUCLEOTIDE SEQUENCE [LARGE SCALE GENOMIC DNA]</scope>
    <source>
        <strain evidence="9">NRRL Y-27907 / 11-Y1</strain>
    </source>
</reference>
<dbReference type="PIRSF" id="PIRSF015952">
    <property type="entry name" value="U3snoRNP11"/>
    <property type="match status" value="1"/>
</dbReference>
<dbReference type="RefSeq" id="XP_007373912.1">
    <property type="nucleotide sequence ID" value="XM_007373850.1"/>
</dbReference>
<dbReference type="KEGG" id="spaa:SPAPADRAFT_49381"/>
<comment type="subcellular location">
    <subcellularLocation>
        <location evidence="2 6">Nucleus</location>
        <location evidence="2 6">Nucleolus</location>
    </subcellularLocation>
</comment>
<keyword evidence="9" id="KW-1185">Reference proteome</keyword>
<keyword evidence="4 6" id="KW-0698">rRNA processing</keyword>
<dbReference type="PANTHER" id="PTHR12838:SF0">
    <property type="entry name" value="U3 SMALL NUCLEOLAR RNA-ASSOCIATED PROTEIN 11-RELATED"/>
    <property type="match status" value="1"/>
</dbReference>
<evidence type="ECO:0000256" key="7">
    <source>
        <dbReference type="SAM" id="MobiDB-lite"/>
    </source>
</evidence>
<dbReference type="HOGENOM" id="CLU_061887_0_2_1"/>
<comment type="subunit">
    <text evidence="6">Component of the ribosomal small subunit (SSU) processome.</text>
</comment>
<evidence type="ECO:0000256" key="1">
    <source>
        <dbReference type="ARBA" id="ARBA00004099"/>
    </source>
</evidence>
<dbReference type="OrthoDB" id="29058at2759"/>
<evidence type="ECO:0000313" key="9">
    <source>
        <dbReference type="Proteomes" id="UP000000709"/>
    </source>
</evidence>
<evidence type="ECO:0000256" key="3">
    <source>
        <dbReference type="ARBA" id="ARBA00008105"/>
    </source>
</evidence>
<comment type="function">
    <text evidence="1 6">Involved in nucleolar processing of pre-18S ribosomal RNA.</text>
</comment>
<dbReference type="GO" id="GO:0006412">
    <property type="term" value="P:translation"/>
    <property type="evidence" value="ECO:0007669"/>
    <property type="project" value="EnsemblFungi"/>
</dbReference>
<name>G3AI14_SPAPN</name>
<feature type="region of interest" description="Disordered" evidence="7">
    <location>
        <begin position="224"/>
        <end position="248"/>
    </location>
</feature>
<dbReference type="PANTHER" id="PTHR12838">
    <property type="entry name" value="U3 SMALL NUCLEOLAR RNA-ASSOCIATED PROTEIN 11"/>
    <property type="match status" value="1"/>
</dbReference>
<feature type="region of interest" description="Disordered" evidence="7">
    <location>
        <begin position="1"/>
        <end position="24"/>
    </location>
</feature>
<dbReference type="GeneID" id="18871329"/>
<dbReference type="STRING" id="619300.G3AI14"/>
<dbReference type="Proteomes" id="UP000000709">
    <property type="component" value="Unassembled WGS sequence"/>
</dbReference>
<feature type="compositionally biased region" description="Basic residues" evidence="7">
    <location>
        <begin position="239"/>
        <end position="248"/>
    </location>
</feature>
<protein>
    <recommendedName>
        <fullName evidence="6">U3 small nucleolar RNA-associated protein 11</fullName>
        <shortName evidence="6">U3 snoRNA-associated protein 11</shortName>
    </recommendedName>
</protein>
<comment type="similarity">
    <text evidence="3 6">Belongs to the UTP11 family.</text>
</comment>
<evidence type="ECO:0000313" key="8">
    <source>
        <dbReference type="EMBL" id="EGW34328.1"/>
    </source>
</evidence>
<dbReference type="GO" id="GO:0000480">
    <property type="term" value="P:endonucleolytic cleavage in 5'-ETS of tricistronic rRNA transcript (SSU-rRNA, 5.8S rRNA, LSU-rRNA)"/>
    <property type="evidence" value="ECO:0007669"/>
    <property type="project" value="EnsemblFungi"/>
</dbReference>
<evidence type="ECO:0000256" key="6">
    <source>
        <dbReference type="PIRNR" id="PIRNR015952"/>
    </source>
</evidence>
<dbReference type="FunCoup" id="G3AI14">
    <property type="interactions" value="751"/>
</dbReference>
<dbReference type="Pfam" id="PF03998">
    <property type="entry name" value="Utp11"/>
    <property type="match status" value="1"/>
</dbReference>
<sequence>MAKLVHNVQKKQHRERSQVSSRAKYGLLEKKKDYRLRAADYHKKQAALKALKEKAKLHNPDEYYHSMTKRHTDERGILIADRGNEELSNDQVKLLKTQDINYIRTMRLNEMKKIEKEKHGKLFEGSGKHTVFVDSVSEQQQFNPAEFFNTDESLVENRENRLKLDQLYVNSGVINKANVPEPELKDKIDEKKVKSFKLLQRRLKKEQELKHVESIMSAKLETMKKGNKKKMVDGEGKVHFKWKNQRKR</sequence>
<dbReference type="OMA" id="DLKYVVM"/>
<evidence type="ECO:0000256" key="2">
    <source>
        <dbReference type="ARBA" id="ARBA00004604"/>
    </source>
</evidence>